<organism evidence="1 2">
    <name type="scientific">Anthostomella pinea</name>
    <dbReference type="NCBI Taxonomy" id="933095"/>
    <lineage>
        <taxon>Eukaryota</taxon>
        <taxon>Fungi</taxon>
        <taxon>Dikarya</taxon>
        <taxon>Ascomycota</taxon>
        <taxon>Pezizomycotina</taxon>
        <taxon>Sordariomycetes</taxon>
        <taxon>Xylariomycetidae</taxon>
        <taxon>Xylariales</taxon>
        <taxon>Xylariaceae</taxon>
        <taxon>Anthostomella</taxon>
    </lineage>
</organism>
<evidence type="ECO:0000313" key="2">
    <source>
        <dbReference type="Proteomes" id="UP001295740"/>
    </source>
</evidence>
<name>A0AAI8VQ22_9PEZI</name>
<sequence length="79" mass="8744">MPAELQNAIWEIASNGEEPKPKILQFEASKDGEIEVVNQHQMLVKMALDTTFSTLSNGQVMSSDDVLYFDPALSSLDQT</sequence>
<evidence type="ECO:0000313" key="1">
    <source>
        <dbReference type="EMBL" id="CAJ2509026.1"/>
    </source>
</evidence>
<keyword evidence="2" id="KW-1185">Reference proteome</keyword>
<protein>
    <submittedName>
        <fullName evidence="1">Uu.00g140520.m01.CDS01</fullName>
    </submittedName>
</protein>
<gene>
    <name evidence="1" type="ORF">KHLLAP_LOCUS9494</name>
</gene>
<reference evidence="1" key="1">
    <citation type="submission" date="2023-10" db="EMBL/GenBank/DDBJ databases">
        <authorList>
            <person name="Hackl T."/>
        </authorList>
    </citation>
    <scope>NUCLEOTIDE SEQUENCE</scope>
</reference>
<accession>A0AAI8VQ22</accession>
<comment type="caution">
    <text evidence="1">The sequence shown here is derived from an EMBL/GenBank/DDBJ whole genome shotgun (WGS) entry which is preliminary data.</text>
</comment>
<dbReference type="EMBL" id="CAUWAG010000012">
    <property type="protein sequence ID" value="CAJ2509026.1"/>
    <property type="molecule type" value="Genomic_DNA"/>
</dbReference>
<dbReference type="AlphaFoldDB" id="A0AAI8VQ22"/>
<dbReference type="Proteomes" id="UP001295740">
    <property type="component" value="Unassembled WGS sequence"/>
</dbReference>
<proteinExistence type="predicted"/>